<reference evidence="2 3" key="1">
    <citation type="submission" date="2020-08" db="EMBL/GenBank/DDBJ databases">
        <title>Sequencing the genomes of 1000 actinobacteria strains.</title>
        <authorList>
            <person name="Klenk H.-P."/>
        </authorList>
    </citation>
    <scope>NUCLEOTIDE SEQUENCE [LARGE SCALE GENOMIC DNA]</scope>
    <source>
        <strain evidence="2 3">DSM 43150</strain>
    </source>
</reference>
<dbReference type="InterPro" id="IPR039248">
    <property type="entry name" value="Ptase_RsbX"/>
</dbReference>
<dbReference type="PANTHER" id="PTHR35801:SF1">
    <property type="entry name" value="PHOSPHOSERINE PHOSPHATASE RSBX"/>
    <property type="match status" value="1"/>
</dbReference>
<dbReference type="Gene3D" id="3.60.40.10">
    <property type="entry name" value="PPM-type phosphatase domain"/>
    <property type="match status" value="1"/>
</dbReference>
<dbReference type="RefSeq" id="WP_188120636.1">
    <property type="nucleotide sequence ID" value="NZ_BOMP01000173.1"/>
</dbReference>
<dbReference type="PANTHER" id="PTHR35801">
    <property type="entry name" value="PHOSPHOSERINE PHOSPHATASE RSBX"/>
    <property type="match status" value="1"/>
</dbReference>
<comment type="caution">
    <text evidence="2">The sequence shown here is derived from an EMBL/GenBank/DDBJ whole genome shotgun (WGS) entry which is preliminary data.</text>
</comment>
<dbReference type="AlphaFoldDB" id="A0A7W7MFP2"/>
<proteinExistence type="predicted"/>
<protein>
    <submittedName>
        <fullName evidence="2">Anti-sigma regulatory factor (Ser/Thr protein kinase)</fullName>
    </submittedName>
</protein>
<dbReference type="InterPro" id="IPR036457">
    <property type="entry name" value="PPM-type-like_dom_sf"/>
</dbReference>
<accession>A0A7W7MFP2</accession>
<dbReference type="InterPro" id="IPR003594">
    <property type="entry name" value="HATPase_dom"/>
</dbReference>
<dbReference type="SUPFAM" id="SSF81606">
    <property type="entry name" value="PP2C-like"/>
    <property type="match status" value="1"/>
</dbReference>
<dbReference type="Pfam" id="PF13581">
    <property type="entry name" value="HATPase_c_2"/>
    <property type="match status" value="1"/>
</dbReference>
<dbReference type="Gene3D" id="3.30.565.10">
    <property type="entry name" value="Histidine kinase-like ATPase, C-terminal domain"/>
    <property type="match status" value="1"/>
</dbReference>
<dbReference type="InterPro" id="IPR001932">
    <property type="entry name" value="PPM-type_phosphatase-like_dom"/>
</dbReference>
<organism evidence="2 3">
    <name type="scientific">Actinoplanes lobatus</name>
    <dbReference type="NCBI Taxonomy" id="113568"/>
    <lineage>
        <taxon>Bacteria</taxon>
        <taxon>Bacillati</taxon>
        <taxon>Actinomycetota</taxon>
        <taxon>Actinomycetes</taxon>
        <taxon>Micromonosporales</taxon>
        <taxon>Micromonosporaceae</taxon>
        <taxon>Actinoplanes</taxon>
    </lineage>
</organism>
<dbReference type="Pfam" id="PF07228">
    <property type="entry name" value="SpoIIE"/>
    <property type="match status" value="1"/>
</dbReference>
<dbReference type="EMBL" id="JACHNC010000001">
    <property type="protein sequence ID" value="MBB4748095.1"/>
    <property type="molecule type" value="Genomic_DNA"/>
</dbReference>
<feature type="domain" description="PPM-type phosphatase" evidence="1">
    <location>
        <begin position="150"/>
        <end position="342"/>
    </location>
</feature>
<evidence type="ECO:0000259" key="1">
    <source>
        <dbReference type="SMART" id="SM00331"/>
    </source>
</evidence>
<evidence type="ECO:0000313" key="2">
    <source>
        <dbReference type="EMBL" id="MBB4748095.1"/>
    </source>
</evidence>
<dbReference type="InterPro" id="IPR036890">
    <property type="entry name" value="HATPase_C_sf"/>
</dbReference>
<evidence type="ECO:0000313" key="3">
    <source>
        <dbReference type="Proteomes" id="UP000590511"/>
    </source>
</evidence>
<name>A0A7W7MFP2_9ACTN</name>
<sequence>MSGDTVASVPEGLLDEGVWFRVEESGTASAVRRAAERLAAALDMPENRVADLAIVAAEAAGNLVKHADQGTVLVRTVRTAEQAGVELIVIDSGPGMADVQRAIGDGHSTAGTLGIGLGAISRQASRWDLHSVPGRGTVLAVQVWPDGLPEPNWAAGLTRPLTGETVSGDGYAIREVDGRRQLLLCDGLGHGGLAAAATHEAVRAFRKAPAVPPAQVVEALHRALGHTRGAALAVAEPDPSAGVIRYAGLGNISGTVLAPDGGRRGMVSMPGIAGHQRRQVREYDYPLAPGAVVLMHTDGVVDRWNAADYPGLLTHAPEVIAATVLRDAGVRRDDAGVLVARLS</sequence>
<dbReference type="SUPFAM" id="SSF55874">
    <property type="entry name" value="ATPase domain of HSP90 chaperone/DNA topoisomerase II/histidine kinase"/>
    <property type="match status" value="1"/>
</dbReference>
<gene>
    <name evidence="2" type="ORF">BJ964_002256</name>
</gene>
<dbReference type="Proteomes" id="UP000590511">
    <property type="component" value="Unassembled WGS sequence"/>
</dbReference>
<dbReference type="SMART" id="SM00331">
    <property type="entry name" value="PP2C_SIG"/>
    <property type="match status" value="1"/>
</dbReference>